<reference evidence="3 4" key="1">
    <citation type="journal article" date="2020" name="ISME J.">
        <title>Comparative genomics reveals insights into cyanobacterial evolution and habitat adaptation.</title>
        <authorList>
            <person name="Chen M.Y."/>
            <person name="Teng W.K."/>
            <person name="Zhao L."/>
            <person name="Hu C.X."/>
            <person name="Zhou Y.K."/>
            <person name="Han B.P."/>
            <person name="Song L.R."/>
            <person name="Shu W.S."/>
        </authorList>
    </citation>
    <scope>NUCLEOTIDE SEQUENCE [LARGE SCALE GENOMIC DNA]</scope>
    <source>
        <strain evidence="3 4">FACHB-119</strain>
    </source>
</reference>
<organism evidence="3 4">
    <name type="scientific">Anabaena azotica FACHB-119</name>
    <dbReference type="NCBI Taxonomy" id="947527"/>
    <lineage>
        <taxon>Bacteria</taxon>
        <taxon>Bacillati</taxon>
        <taxon>Cyanobacteriota</taxon>
        <taxon>Cyanophyceae</taxon>
        <taxon>Nostocales</taxon>
        <taxon>Nostocaceae</taxon>
        <taxon>Anabaena</taxon>
        <taxon>Anabaena azotica</taxon>
    </lineage>
</organism>
<gene>
    <name evidence="3" type="ORF">H6G83_28415</name>
</gene>
<dbReference type="Proteomes" id="UP000661112">
    <property type="component" value="Unassembled WGS sequence"/>
</dbReference>
<feature type="transmembrane region" description="Helical" evidence="2">
    <location>
        <begin position="12"/>
        <end position="32"/>
    </location>
</feature>
<dbReference type="EMBL" id="JACJSG010000052">
    <property type="protein sequence ID" value="MBD2504487.1"/>
    <property type="molecule type" value="Genomic_DNA"/>
</dbReference>
<name>A0ABR8DE60_9NOST</name>
<keyword evidence="2" id="KW-0812">Transmembrane</keyword>
<evidence type="ECO:0000256" key="2">
    <source>
        <dbReference type="SAM" id="Phobius"/>
    </source>
</evidence>
<evidence type="ECO:0000313" key="4">
    <source>
        <dbReference type="Proteomes" id="UP000661112"/>
    </source>
</evidence>
<protein>
    <submittedName>
        <fullName evidence="3">Uncharacterized protein</fullName>
    </submittedName>
</protein>
<dbReference type="RefSeq" id="WP_190478341.1">
    <property type="nucleotide sequence ID" value="NZ_JACJSG010000052.1"/>
</dbReference>
<accession>A0ABR8DE60</accession>
<keyword evidence="2" id="KW-1133">Transmembrane helix</keyword>
<comment type="caution">
    <text evidence="3">The sequence shown here is derived from an EMBL/GenBank/DDBJ whole genome shotgun (WGS) entry which is preliminary data.</text>
</comment>
<evidence type="ECO:0000256" key="1">
    <source>
        <dbReference type="SAM" id="MobiDB-lite"/>
    </source>
</evidence>
<keyword evidence="4" id="KW-1185">Reference proteome</keyword>
<proteinExistence type="predicted"/>
<evidence type="ECO:0000313" key="3">
    <source>
        <dbReference type="EMBL" id="MBD2504487.1"/>
    </source>
</evidence>
<sequence length="128" mass="14414">MQGILLSLKQLLKTSILMIISITFIITSATFIGQQPSYATTLEELKLIPPDYKPNAEEKINRAYEFDPGVGIQQEDRQQAYEQALKDSENLNTLEKAYERNLKDRQAENPQGGIVEKASDLIENVTGK</sequence>
<feature type="region of interest" description="Disordered" evidence="1">
    <location>
        <begin position="102"/>
        <end position="128"/>
    </location>
</feature>
<keyword evidence="2" id="KW-0472">Membrane</keyword>